<dbReference type="AlphaFoldDB" id="A0A6C0IEZ7"/>
<organism evidence="1">
    <name type="scientific">viral metagenome</name>
    <dbReference type="NCBI Taxonomy" id="1070528"/>
    <lineage>
        <taxon>unclassified sequences</taxon>
        <taxon>metagenomes</taxon>
        <taxon>organismal metagenomes</taxon>
    </lineage>
</organism>
<reference evidence="1" key="1">
    <citation type="journal article" date="2020" name="Nature">
        <title>Giant virus diversity and host interactions through global metagenomics.</title>
        <authorList>
            <person name="Schulz F."/>
            <person name="Roux S."/>
            <person name="Paez-Espino D."/>
            <person name="Jungbluth S."/>
            <person name="Walsh D.A."/>
            <person name="Denef V.J."/>
            <person name="McMahon K.D."/>
            <person name="Konstantinidis K.T."/>
            <person name="Eloe-Fadrosh E.A."/>
            <person name="Kyrpides N.C."/>
            <person name="Woyke T."/>
        </authorList>
    </citation>
    <scope>NUCLEOTIDE SEQUENCE</scope>
    <source>
        <strain evidence="1">GVMAG-M-3300023184-86</strain>
    </source>
</reference>
<proteinExistence type="predicted"/>
<name>A0A6C0IEZ7_9ZZZZ</name>
<accession>A0A6C0IEZ7</accession>
<protein>
    <submittedName>
        <fullName evidence="1">Uncharacterized protein</fullName>
    </submittedName>
</protein>
<evidence type="ECO:0000313" key="1">
    <source>
        <dbReference type="EMBL" id="QHT91684.1"/>
    </source>
</evidence>
<dbReference type="EMBL" id="MN740167">
    <property type="protein sequence ID" value="QHT91684.1"/>
    <property type="molecule type" value="Genomic_DNA"/>
</dbReference>
<sequence>MEFKKKLYYFCCCFYTEPSEEQPNYITYNDIYQRNNYDTSILDYTTST</sequence>